<comment type="caution">
    <text evidence="4">The sequence shown here is derived from an EMBL/GenBank/DDBJ whole genome shotgun (WGS) entry which is preliminary data.</text>
</comment>
<comment type="similarity">
    <text evidence="1">Belongs to the FAH family.</text>
</comment>
<gene>
    <name evidence="4" type="ORF">AB0E89_38780</name>
</gene>
<sequence>MTCASDETPESPVLASVVLSDGITTAAAVHAGRFLRLDRLVEGTPATLTDLVRRWEEFGDTVERALLGAAPRIAEDGAVLREVAVTAPVVGGQTYCAIGNYRGQLAQAAADVAAGAGEGSAGNADGRRLRADLERGWRERRATGAPYVALTGSVRIAGPFDPLELSADLTTLDWEVELAAVIGSCGAGLSPHAALDVVAGYCVANDLTLRGAVFRTDVPALGGDWLTSKGRPGWLPLGPWLVPASSVPDPDALGLALRLNGQQMQADRTSDMLFSVAEVIAHVSQHTELRPGDVVCTGSPAGFGAHYGRYLRAGDVVEAGVERLGTQRFTVVSESAAVGAGHGHP</sequence>
<keyword evidence="2" id="KW-0479">Metal-binding</keyword>
<name>A0ABV2ZV13_9ACTN</name>
<evidence type="ECO:0000256" key="2">
    <source>
        <dbReference type="ARBA" id="ARBA00022723"/>
    </source>
</evidence>
<dbReference type="Pfam" id="PF01557">
    <property type="entry name" value="FAA_hydrolase"/>
    <property type="match status" value="1"/>
</dbReference>
<evidence type="ECO:0000259" key="3">
    <source>
        <dbReference type="Pfam" id="PF01557"/>
    </source>
</evidence>
<dbReference type="RefSeq" id="WP_361708434.1">
    <property type="nucleotide sequence ID" value="NZ_JBEZVE010000028.1"/>
</dbReference>
<dbReference type="Proteomes" id="UP001550739">
    <property type="component" value="Unassembled WGS sequence"/>
</dbReference>
<dbReference type="PANTHER" id="PTHR42796:SF4">
    <property type="entry name" value="FUMARYLACETOACETATE HYDROLASE DOMAIN-CONTAINING PROTEIN 2A"/>
    <property type="match status" value="1"/>
</dbReference>
<dbReference type="Gene3D" id="3.90.850.10">
    <property type="entry name" value="Fumarylacetoacetase-like, C-terminal domain"/>
    <property type="match status" value="1"/>
</dbReference>
<dbReference type="InterPro" id="IPR036663">
    <property type="entry name" value="Fumarylacetoacetase_C_sf"/>
</dbReference>
<dbReference type="SUPFAM" id="SSF56529">
    <property type="entry name" value="FAH"/>
    <property type="match status" value="1"/>
</dbReference>
<dbReference type="InterPro" id="IPR051121">
    <property type="entry name" value="FAH"/>
</dbReference>
<reference evidence="4 5" key="1">
    <citation type="submission" date="2024-06" db="EMBL/GenBank/DDBJ databases">
        <title>The Natural Products Discovery Center: Release of the First 8490 Sequenced Strains for Exploring Actinobacteria Biosynthetic Diversity.</title>
        <authorList>
            <person name="Kalkreuter E."/>
            <person name="Kautsar S.A."/>
            <person name="Yang D."/>
            <person name="Bader C.D."/>
            <person name="Teijaro C.N."/>
            <person name="Fluegel L."/>
            <person name="Davis C.M."/>
            <person name="Simpson J.R."/>
            <person name="Lauterbach L."/>
            <person name="Steele A.D."/>
            <person name="Gui C."/>
            <person name="Meng S."/>
            <person name="Li G."/>
            <person name="Viehrig K."/>
            <person name="Ye F."/>
            <person name="Su P."/>
            <person name="Kiefer A.F."/>
            <person name="Nichols A."/>
            <person name="Cepeda A.J."/>
            <person name="Yan W."/>
            <person name="Fan B."/>
            <person name="Jiang Y."/>
            <person name="Adhikari A."/>
            <person name="Zheng C.-J."/>
            <person name="Schuster L."/>
            <person name="Cowan T.M."/>
            <person name="Smanski M.J."/>
            <person name="Chevrette M.G."/>
            <person name="De Carvalho L.P.S."/>
            <person name="Shen B."/>
        </authorList>
    </citation>
    <scope>NUCLEOTIDE SEQUENCE [LARGE SCALE GENOMIC DNA]</scope>
    <source>
        <strain evidence="4 5">NPDC033843</strain>
    </source>
</reference>
<accession>A0ABV2ZV13</accession>
<keyword evidence="4" id="KW-0378">Hydrolase</keyword>
<dbReference type="PANTHER" id="PTHR42796">
    <property type="entry name" value="FUMARYLACETOACETATE HYDROLASE DOMAIN-CONTAINING PROTEIN 2A-RELATED"/>
    <property type="match status" value="1"/>
</dbReference>
<evidence type="ECO:0000313" key="5">
    <source>
        <dbReference type="Proteomes" id="UP001550739"/>
    </source>
</evidence>
<evidence type="ECO:0000313" key="4">
    <source>
        <dbReference type="EMBL" id="MEU3786417.1"/>
    </source>
</evidence>
<dbReference type="InterPro" id="IPR011234">
    <property type="entry name" value="Fumarylacetoacetase-like_C"/>
</dbReference>
<evidence type="ECO:0000256" key="1">
    <source>
        <dbReference type="ARBA" id="ARBA00010211"/>
    </source>
</evidence>
<organism evidence="4 5">
    <name type="scientific">Streptomyces sp. 900129855</name>
    <dbReference type="NCBI Taxonomy" id="3155129"/>
    <lineage>
        <taxon>Bacteria</taxon>
        <taxon>Bacillati</taxon>
        <taxon>Actinomycetota</taxon>
        <taxon>Actinomycetes</taxon>
        <taxon>Kitasatosporales</taxon>
        <taxon>Streptomycetaceae</taxon>
        <taxon>Streptomyces</taxon>
    </lineage>
</organism>
<keyword evidence="5" id="KW-1185">Reference proteome</keyword>
<protein>
    <submittedName>
        <fullName evidence="4">Fumarylacetoacetate hydrolase family protein</fullName>
    </submittedName>
</protein>
<dbReference type="GO" id="GO:0016787">
    <property type="term" value="F:hydrolase activity"/>
    <property type="evidence" value="ECO:0007669"/>
    <property type="project" value="UniProtKB-KW"/>
</dbReference>
<proteinExistence type="inferred from homology"/>
<dbReference type="EMBL" id="JBEZVE010000028">
    <property type="protein sequence ID" value="MEU3786417.1"/>
    <property type="molecule type" value="Genomic_DNA"/>
</dbReference>
<feature type="domain" description="Fumarylacetoacetase-like C-terminal" evidence="3">
    <location>
        <begin position="145"/>
        <end position="332"/>
    </location>
</feature>